<dbReference type="GO" id="GO:0016787">
    <property type="term" value="F:hydrolase activity"/>
    <property type="evidence" value="ECO:0007669"/>
    <property type="project" value="UniProtKB-KW"/>
</dbReference>
<dbReference type="Proteomes" id="UP000053989">
    <property type="component" value="Unassembled WGS sequence"/>
</dbReference>
<dbReference type="OrthoDB" id="422720at2759"/>
<reference evidence="7 8" key="1">
    <citation type="submission" date="2014-04" db="EMBL/GenBank/DDBJ databases">
        <authorList>
            <consortium name="DOE Joint Genome Institute"/>
            <person name="Kuo A."/>
            <person name="Kohler A."/>
            <person name="Nagy L.G."/>
            <person name="Floudas D."/>
            <person name="Copeland A."/>
            <person name="Barry K.W."/>
            <person name="Cichocki N."/>
            <person name="Veneault-Fourrey C."/>
            <person name="LaButti K."/>
            <person name="Lindquist E.A."/>
            <person name="Lipzen A."/>
            <person name="Lundell T."/>
            <person name="Morin E."/>
            <person name="Murat C."/>
            <person name="Sun H."/>
            <person name="Tunlid A."/>
            <person name="Henrissat B."/>
            <person name="Grigoriev I.V."/>
            <person name="Hibbett D.S."/>
            <person name="Martin F."/>
            <person name="Nordberg H.P."/>
            <person name="Cantor M.N."/>
            <person name="Hua S.X."/>
        </authorList>
    </citation>
    <scope>NUCLEOTIDE SEQUENCE [LARGE SCALE GENOMIC DNA]</scope>
    <source>
        <strain evidence="7 8">Foug A</strain>
    </source>
</reference>
<reference evidence="8" key="2">
    <citation type="submission" date="2015-01" db="EMBL/GenBank/DDBJ databases">
        <title>Evolutionary Origins and Diversification of the Mycorrhizal Mutualists.</title>
        <authorList>
            <consortium name="DOE Joint Genome Institute"/>
            <consortium name="Mycorrhizal Genomics Consortium"/>
            <person name="Kohler A."/>
            <person name="Kuo A."/>
            <person name="Nagy L.G."/>
            <person name="Floudas D."/>
            <person name="Copeland A."/>
            <person name="Barry K.W."/>
            <person name="Cichocki N."/>
            <person name="Veneault-Fourrey C."/>
            <person name="LaButti K."/>
            <person name="Lindquist E.A."/>
            <person name="Lipzen A."/>
            <person name="Lundell T."/>
            <person name="Morin E."/>
            <person name="Murat C."/>
            <person name="Riley R."/>
            <person name="Ohm R."/>
            <person name="Sun H."/>
            <person name="Tunlid A."/>
            <person name="Henrissat B."/>
            <person name="Grigoriev I.V."/>
            <person name="Hibbett D.S."/>
            <person name="Martin F."/>
        </authorList>
    </citation>
    <scope>NUCLEOTIDE SEQUENCE [LARGE SCALE GENOMIC DNA]</scope>
    <source>
        <strain evidence="8">Foug A</strain>
    </source>
</reference>
<evidence type="ECO:0000256" key="1">
    <source>
        <dbReference type="ARBA" id="ARBA00005429"/>
    </source>
</evidence>
<dbReference type="InterPro" id="IPR007743">
    <property type="entry name" value="Immunity-related_GTPase-like"/>
</dbReference>
<feature type="domain" description="IRG-type G" evidence="6">
    <location>
        <begin position="114"/>
        <end position="322"/>
    </location>
</feature>
<dbReference type="GO" id="GO:0005525">
    <property type="term" value="F:GTP binding"/>
    <property type="evidence" value="ECO:0007669"/>
    <property type="project" value="UniProtKB-KW"/>
</dbReference>
<evidence type="ECO:0000256" key="3">
    <source>
        <dbReference type="ARBA" id="ARBA00022801"/>
    </source>
</evidence>
<dbReference type="STRING" id="1036808.A0A0C3DJ15"/>
<dbReference type="PANTHER" id="PTHR32341">
    <property type="entry name" value="INTERFERON-INDUCIBLE GTPASE"/>
    <property type="match status" value="1"/>
</dbReference>
<proteinExistence type="inferred from homology"/>
<accession>A0A0C3DJ15</accession>
<organism evidence="7 8">
    <name type="scientific">Scleroderma citrinum Foug A</name>
    <dbReference type="NCBI Taxonomy" id="1036808"/>
    <lineage>
        <taxon>Eukaryota</taxon>
        <taxon>Fungi</taxon>
        <taxon>Dikarya</taxon>
        <taxon>Basidiomycota</taxon>
        <taxon>Agaricomycotina</taxon>
        <taxon>Agaricomycetes</taxon>
        <taxon>Agaricomycetidae</taxon>
        <taxon>Boletales</taxon>
        <taxon>Sclerodermatineae</taxon>
        <taxon>Sclerodermataceae</taxon>
        <taxon>Scleroderma</taxon>
    </lineage>
</organism>
<keyword evidence="3" id="KW-0378">Hydrolase</keyword>
<dbReference type="InterPro" id="IPR027417">
    <property type="entry name" value="P-loop_NTPase"/>
</dbReference>
<dbReference type="GO" id="GO:0016020">
    <property type="term" value="C:membrane"/>
    <property type="evidence" value="ECO:0007669"/>
    <property type="project" value="InterPro"/>
</dbReference>
<comment type="similarity">
    <text evidence="1">Belongs to the TRAFAC class dynamin-like GTPase superfamily. IRG family.</text>
</comment>
<evidence type="ECO:0000259" key="6">
    <source>
        <dbReference type="PROSITE" id="PS51716"/>
    </source>
</evidence>
<dbReference type="AlphaFoldDB" id="A0A0C3DJ15"/>
<keyword evidence="8" id="KW-1185">Reference proteome</keyword>
<dbReference type="Gene3D" id="3.40.50.300">
    <property type="entry name" value="P-loop containing nucleotide triphosphate hydrolases"/>
    <property type="match status" value="1"/>
</dbReference>
<protein>
    <recommendedName>
        <fullName evidence="6">IRG-type G domain-containing protein</fullName>
    </recommendedName>
</protein>
<evidence type="ECO:0000256" key="2">
    <source>
        <dbReference type="ARBA" id="ARBA00022741"/>
    </source>
</evidence>
<dbReference type="EMBL" id="KN822059">
    <property type="protein sequence ID" value="KIM60665.1"/>
    <property type="molecule type" value="Genomic_DNA"/>
</dbReference>
<keyword evidence="2" id="KW-0547">Nucleotide-binding</keyword>
<keyword evidence="5" id="KW-0175">Coiled coil</keyword>
<dbReference type="InterPro" id="IPR030385">
    <property type="entry name" value="G_IRG_dom"/>
</dbReference>
<dbReference type="SUPFAM" id="SSF52540">
    <property type="entry name" value="P-loop containing nucleoside triphosphate hydrolases"/>
    <property type="match status" value="1"/>
</dbReference>
<feature type="coiled-coil region" evidence="5">
    <location>
        <begin position="59"/>
        <end position="89"/>
    </location>
</feature>
<dbReference type="PROSITE" id="PS51716">
    <property type="entry name" value="G_IRG"/>
    <property type="match status" value="1"/>
</dbReference>
<name>A0A0C3DJ15_9AGAM</name>
<gene>
    <name evidence="7" type="ORF">SCLCIDRAFT_932637</name>
</gene>
<evidence type="ECO:0000256" key="4">
    <source>
        <dbReference type="ARBA" id="ARBA00023134"/>
    </source>
</evidence>
<dbReference type="PANTHER" id="PTHR32341:SF10">
    <property type="entry name" value="INTERFERON-INDUCIBLE GTPASE 5"/>
    <property type="match status" value="1"/>
</dbReference>
<dbReference type="Pfam" id="PF05049">
    <property type="entry name" value="IIGP"/>
    <property type="match status" value="1"/>
</dbReference>
<sequence length="347" mass="38446">MGQILVAGFFIGGITGATLAAGIAALVEGIKRSHIRANPNLDAMDSVQDAEEYVRKVTQAAVDKAKEEAESEVQAAEEARRDAEECLRNGLRPIVLPTAEEVAEAKAKIQYQDGLFHFAVAGNAGSGKSSLINALRGLGNSHNAAAPTGVVETTTAIGRYPDSDHPFVWYDIPGAGTLTQPDWLYFNNQGLFVFDCIIVLFDNRFTETDAAILTNCRRFRIPTYIVRSKADVHIDNMIKDMADMDDTDSLDDDFDQIDDLDETKYQSTREVAREKFIADTRATVEHNLRVADLPDQRVYIISSRTLLTTTKKRKLSEEIIDELDLMKDILEEARLRRCVGIDASDDN</sequence>
<evidence type="ECO:0000313" key="7">
    <source>
        <dbReference type="EMBL" id="KIM60665.1"/>
    </source>
</evidence>
<evidence type="ECO:0000313" key="8">
    <source>
        <dbReference type="Proteomes" id="UP000053989"/>
    </source>
</evidence>
<evidence type="ECO:0000256" key="5">
    <source>
        <dbReference type="SAM" id="Coils"/>
    </source>
</evidence>
<dbReference type="InParanoid" id="A0A0C3DJ15"/>
<dbReference type="HOGENOM" id="CLU_034479_0_0_1"/>
<dbReference type="InterPro" id="IPR051515">
    <property type="entry name" value="IRG"/>
</dbReference>
<keyword evidence="4" id="KW-0342">GTP-binding</keyword>